<protein>
    <submittedName>
        <fullName evidence="1">Putative secreted protein</fullName>
    </submittedName>
</protein>
<feature type="non-terminal residue" evidence="1">
    <location>
        <position position="68"/>
    </location>
</feature>
<sequence>ASSHMSLGFPPSFSSSVWTLLPFRCQCSAPVVSSCTYYASACSYPRGLISQRYFFEELCLYQRYFTYS</sequence>
<accession>K9IQS3</accession>
<proteinExistence type="evidence at transcript level"/>
<dbReference type="EMBL" id="GABZ01003318">
    <property type="protein sequence ID" value="JAA50207.1"/>
    <property type="molecule type" value="mRNA"/>
</dbReference>
<dbReference type="AlphaFoldDB" id="K9IQS3"/>
<name>K9IQS3_DESRO</name>
<feature type="non-terminal residue" evidence="1">
    <location>
        <position position="1"/>
    </location>
</feature>
<evidence type="ECO:0000313" key="1">
    <source>
        <dbReference type="EMBL" id="JAA50207.1"/>
    </source>
</evidence>
<organism evidence="1">
    <name type="scientific">Desmodus rotundus</name>
    <name type="common">Vampire bat</name>
    <dbReference type="NCBI Taxonomy" id="9430"/>
    <lineage>
        <taxon>Eukaryota</taxon>
        <taxon>Metazoa</taxon>
        <taxon>Chordata</taxon>
        <taxon>Craniata</taxon>
        <taxon>Vertebrata</taxon>
        <taxon>Euteleostomi</taxon>
        <taxon>Mammalia</taxon>
        <taxon>Eutheria</taxon>
        <taxon>Laurasiatheria</taxon>
        <taxon>Chiroptera</taxon>
        <taxon>Yangochiroptera</taxon>
        <taxon>Phyllostomidae</taxon>
        <taxon>Desmodontinae</taxon>
        <taxon>Desmodus</taxon>
    </lineage>
</organism>
<reference evidence="1" key="1">
    <citation type="submission" date="2012-11" db="EMBL/GenBank/DDBJ databases">
        <title>The Vampirome: Transcriptome and Proteome Analysis of the Submandibular and Accessory Glands of the Vampire Bat and Vector of Human Rabies, Desmodus rotundus.</title>
        <authorList>
            <person name="Francischetti I.M.B."/>
            <person name="Assumpcao T.C.F."/>
            <person name="Ma D."/>
            <person name="Vicente E.C."/>
            <person name="Ribeiro J.M.C."/>
        </authorList>
    </citation>
    <scope>NUCLEOTIDE SEQUENCE</scope>
    <source>
        <tissue evidence="1">Salivary gland</tissue>
    </source>
</reference>